<dbReference type="Pfam" id="PF24878">
    <property type="entry name" value="YkcB_C"/>
    <property type="match status" value="1"/>
</dbReference>
<accession>R4K4Q8</accession>
<dbReference type="InterPro" id="IPR038731">
    <property type="entry name" value="RgtA/B/C-like"/>
</dbReference>
<dbReference type="InterPro" id="IPR056785">
    <property type="entry name" value="YkcA/B-like_C"/>
</dbReference>
<evidence type="ECO:0000313" key="12">
    <source>
        <dbReference type="Proteomes" id="UP000013523"/>
    </source>
</evidence>
<dbReference type="EMBL" id="CP003261">
    <property type="protein sequence ID" value="AGK96711.1"/>
    <property type="molecule type" value="Genomic_DNA"/>
</dbReference>
<dbReference type="Proteomes" id="UP000013523">
    <property type="component" value="Chromosome"/>
</dbReference>
<protein>
    <submittedName>
        <fullName evidence="11">PMT family glycosyltransferase, 4-amino-4-deoxy-L-arabinose transferase</fullName>
    </submittedName>
</protein>
<keyword evidence="7 8" id="KW-0472">Membrane</keyword>
<evidence type="ECO:0000256" key="8">
    <source>
        <dbReference type="SAM" id="Phobius"/>
    </source>
</evidence>
<proteinExistence type="predicted"/>
<dbReference type="PANTHER" id="PTHR33908:SF3">
    <property type="entry name" value="UNDECAPRENYL PHOSPHATE-ALPHA-4-AMINO-4-DEOXY-L-ARABINOSE ARABINOSYL TRANSFERASE"/>
    <property type="match status" value="1"/>
</dbReference>
<feature type="domain" description="Putative mannosyltransferase YkcA/B-like C-terminal" evidence="10">
    <location>
        <begin position="538"/>
        <end position="622"/>
    </location>
</feature>
<dbReference type="InterPro" id="IPR050297">
    <property type="entry name" value="LipidA_mod_glycosyltrf_83"/>
</dbReference>
<feature type="transmembrane region" description="Helical" evidence="8">
    <location>
        <begin position="112"/>
        <end position="132"/>
    </location>
</feature>
<dbReference type="HOGENOM" id="CLU_007261_1_0_9"/>
<dbReference type="GO" id="GO:0005886">
    <property type="term" value="C:plasma membrane"/>
    <property type="evidence" value="ECO:0007669"/>
    <property type="project" value="UniProtKB-SubCell"/>
</dbReference>
<feature type="transmembrane region" description="Helical" evidence="8">
    <location>
        <begin position="215"/>
        <end position="234"/>
    </location>
</feature>
<organism evidence="11 12">
    <name type="scientific">Clostridium pasteurianum BC1</name>
    <dbReference type="NCBI Taxonomy" id="86416"/>
    <lineage>
        <taxon>Bacteria</taxon>
        <taxon>Bacillati</taxon>
        <taxon>Bacillota</taxon>
        <taxon>Clostridia</taxon>
        <taxon>Eubacteriales</taxon>
        <taxon>Clostridiaceae</taxon>
        <taxon>Clostridium</taxon>
    </lineage>
</organism>
<dbReference type="eggNOG" id="COG1807">
    <property type="taxonomic scope" value="Bacteria"/>
</dbReference>
<dbReference type="GO" id="GO:0016763">
    <property type="term" value="F:pentosyltransferase activity"/>
    <property type="evidence" value="ECO:0007669"/>
    <property type="project" value="TreeGrafter"/>
</dbReference>
<feature type="transmembrane region" description="Helical" evidence="8">
    <location>
        <begin position="488"/>
        <end position="509"/>
    </location>
</feature>
<evidence type="ECO:0000259" key="10">
    <source>
        <dbReference type="Pfam" id="PF24878"/>
    </source>
</evidence>
<dbReference type="Pfam" id="PF13231">
    <property type="entry name" value="PMT_2"/>
    <property type="match status" value="1"/>
</dbReference>
<evidence type="ECO:0000256" key="1">
    <source>
        <dbReference type="ARBA" id="ARBA00004651"/>
    </source>
</evidence>
<dbReference type="AlphaFoldDB" id="R4K4Q8"/>
<feature type="transmembrane region" description="Helical" evidence="8">
    <location>
        <begin position="421"/>
        <end position="440"/>
    </location>
</feature>
<dbReference type="PATRIC" id="fig|86416.3.peg.1779"/>
<evidence type="ECO:0000256" key="3">
    <source>
        <dbReference type="ARBA" id="ARBA00022676"/>
    </source>
</evidence>
<feature type="domain" description="Glycosyltransferase RgtA/B/C/D-like" evidence="9">
    <location>
        <begin position="66"/>
        <end position="224"/>
    </location>
</feature>
<dbReference type="RefSeq" id="WP_015615029.1">
    <property type="nucleotide sequence ID" value="NC_021182.1"/>
</dbReference>
<feature type="transmembrane region" description="Helical" evidence="8">
    <location>
        <begin position="138"/>
        <end position="156"/>
    </location>
</feature>
<dbReference type="PANTHER" id="PTHR33908">
    <property type="entry name" value="MANNOSYLTRANSFERASE YKCB-RELATED"/>
    <property type="match status" value="1"/>
</dbReference>
<dbReference type="OrthoDB" id="9810398at2"/>
<evidence type="ECO:0000256" key="5">
    <source>
        <dbReference type="ARBA" id="ARBA00022692"/>
    </source>
</evidence>
<feature type="transmembrane region" description="Helical" evidence="8">
    <location>
        <begin position="185"/>
        <end position="203"/>
    </location>
</feature>
<keyword evidence="5 8" id="KW-0812">Transmembrane</keyword>
<feature type="transmembrane region" description="Helical" evidence="8">
    <location>
        <begin position="12"/>
        <end position="30"/>
    </location>
</feature>
<keyword evidence="12" id="KW-1185">Reference proteome</keyword>
<dbReference type="STRING" id="86416.Clopa_1803"/>
<feature type="transmembrane region" description="Helical" evidence="8">
    <location>
        <begin position="362"/>
        <end position="382"/>
    </location>
</feature>
<feature type="transmembrane region" description="Helical" evidence="8">
    <location>
        <begin position="388"/>
        <end position="409"/>
    </location>
</feature>
<keyword evidence="6 8" id="KW-1133">Transmembrane helix</keyword>
<evidence type="ECO:0000256" key="4">
    <source>
        <dbReference type="ARBA" id="ARBA00022679"/>
    </source>
</evidence>
<keyword evidence="3" id="KW-0328">Glycosyltransferase</keyword>
<evidence type="ECO:0000256" key="2">
    <source>
        <dbReference type="ARBA" id="ARBA00022475"/>
    </source>
</evidence>
<sequence>MKRIKFTKETFAMIIILMVSGILNFSNLGIEGYGNEYYAAGVRSMTVNLKNFFFVSFDPSGFVSIDKPPVGFWLQAISAKIFGFSGFSIIFPQALAGVISVTLIYHIVKKYFGTLPALVSGFCIAVTPIFVATSRNNTIDGILTLALITASYFFALAIEKRNGKYIVLCLVVVGIGFNIKMAEAYLILPAIYITYMLFSSISIKKRMFHLSIGTIALLIVSLSWALIVDFVAPIDRPYVGSSKDNTEIQLILGYNGFKRLGINLKALISSNKQNYEASKEYNKNTPVKSKNTAFSNMKENNIEVLTQNIQQDYSSKLGITRFFSKNNLSDQISWLIPFAILGFIAVVVKEKIKFSFEDNKKLLPTFWFIWFVTEFLYFSFTYGVFQPYYFITMVPPISALVGIGLLTMMELFCNNSNWKKYIIFFTILINALLEILILSYNFNNDSYKIVIILTAIFSLLPLVLLSIFSIVKAKVAKDESVIKYEVKFLIFAFVGLLIAPTVWSITPMFHTMSGRSPIVGLELFDNKISDTISTNKKLIQFLEENNGNQKYLLATPTASIYASYIIVETGKTAMAYGGFSGGDKIITVEKLEQLVDNGEIRYAMTYPEGNGNKDIENYIKENGKIVPENKWNISSSKFIGTIDYLYKINEKHYNFNINNSVQLYDLKTINSNL</sequence>
<feature type="transmembrane region" description="Helical" evidence="8">
    <location>
        <begin position="81"/>
        <end position="105"/>
    </location>
</feature>
<evidence type="ECO:0000256" key="6">
    <source>
        <dbReference type="ARBA" id="ARBA00022989"/>
    </source>
</evidence>
<evidence type="ECO:0000313" key="11">
    <source>
        <dbReference type="EMBL" id="AGK96711.1"/>
    </source>
</evidence>
<reference evidence="11 12" key="1">
    <citation type="submission" date="2012-01" db="EMBL/GenBank/DDBJ databases">
        <title>Complete sequence of chromosome of Clostridium pasteurianum BC1.</title>
        <authorList>
            <consortium name="US DOE Joint Genome Institute"/>
            <person name="Lucas S."/>
            <person name="Han J."/>
            <person name="Lapidus A."/>
            <person name="Cheng J.-F."/>
            <person name="Goodwin L."/>
            <person name="Pitluck S."/>
            <person name="Peters L."/>
            <person name="Mikhailova N."/>
            <person name="Teshima H."/>
            <person name="Detter J.C."/>
            <person name="Han C."/>
            <person name="Tapia R."/>
            <person name="Land M."/>
            <person name="Hauser L."/>
            <person name="Kyrpides N."/>
            <person name="Ivanova N."/>
            <person name="Pagani I."/>
            <person name="Dunn J."/>
            <person name="Taghavi S."/>
            <person name="Francis A."/>
            <person name="van der Lelie D."/>
            <person name="Woyke T."/>
        </authorList>
    </citation>
    <scope>NUCLEOTIDE SEQUENCE [LARGE SCALE GENOMIC DNA]</scope>
    <source>
        <strain evidence="11 12">BC1</strain>
    </source>
</reference>
<gene>
    <name evidence="11" type="ORF">Clopa_1803</name>
</gene>
<keyword evidence="4 11" id="KW-0808">Transferase</keyword>
<feature type="transmembrane region" description="Helical" evidence="8">
    <location>
        <begin position="163"/>
        <end position="179"/>
    </location>
</feature>
<feature type="transmembrane region" description="Helical" evidence="8">
    <location>
        <begin position="446"/>
        <end position="468"/>
    </location>
</feature>
<keyword evidence="2" id="KW-1003">Cell membrane</keyword>
<dbReference type="GO" id="GO:0009103">
    <property type="term" value="P:lipopolysaccharide biosynthetic process"/>
    <property type="evidence" value="ECO:0007669"/>
    <property type="project" value="UniProtKB-ARBA"/>
</dbReference>
<name>R4K4Q8_CLOPA</name>
<evidence type="ECO:0000259" key="9">
    <source>
        <dbReference type="Pfam" id="PF13231"/>
    </source>
</evidence>
<comment type="subcellular location">
    <subcellularLocation>
        <location evidence="1">Cell membrane</location>
        <topology evidence="1">Multi-pass membrane protein</topology>
    </subcellularLocation>
</comment>
<dbReference type="GO" id="GO:0010041">
    <property type="term" value="P:response to iron(III) ion"/>
    <property type="evidence" value="ECO:0007669"/>
    <property type="project" value="TreeGrafter"/>
</dbReference>
<evidence type="ECO:0000256" key="7">
    <source>
        <dbReference type="ARBA" id="ARBA00023136"/>
    </source>
</evidence>
<feature type="transmembrane region" description="Helical" evidence="8">
    <location>
        <begin position="332"/>
        <end position="350"/>
    </location>
</feature>
<dbReference type="KEGG" id="cpas:Clopa_1803"/>